<evidence type="ECO:0000256" key="1">
    <source>
        <dbReference type="SAM" id="Phobius"/>
    </source>
</evidence>
<dbReference type="AlphaFoldDB" id="A0A4R5W1U2"/>
<dbReference type="Pfam" id="PF13994">
    <property type="entry name" value="PgaD"/>
    <property type="match status" value="1"/>
</dbReference>
<dbReference type="EMBL" id="SMYL01000004">
    <property type="protein sequence ID" value="TDK66073.1"/>
    <property type="molecule type" value="Genomic_DNA"/>
</dbReference>
<protein>
    <submittedName>
        <fullName evidence="2">Poly-beta-1,6-N-acetyl-D-glucosamine biosynthesis protein PgaD</fullName>
    </submittedName>
</protein>
<reference evidence="2 3" key="1">
    <citation type="submission" date="2019-03" db="EMBL/GenBank/DDBJ databases">
        <title>Sapientia aquatica gen. nov., sp. nov., isolated from a crater lake.</title>
        <authorList>
            <person name="Felfoldi T."/>
            <person name="Szabo A."/>
            <person name="Toth E."/>
            <person name="Schumann P."/>
            <person name="Keki Z."/>
            <person name="Marialigeti K."/>
            <person name="Mathe I."/>
        </authorList>
    </citation>
    <scope>NUCLEOTIDE SEQUENCE [LARGE SCALE GENOMIC DNA]</scope>
    <source>
        <strain evidence="2 3">SA-152</strain>
    </source>
</reference>
<comment type="caution">
    <text evidence="2">The sequence shown here is derived from an EMBL/GenBank/DDBJ whole genome shotgun (WGS) entry which is preliminary data.</text>
</comment>
<keyword evidence="1" id="KW-0472">Membrane</keyword>
<dbReference type="GO" id="GO:0043709">
    <property type="term" value="P:cell adhesion involved in single-species biofilm formation"/>
    <property type="evidence" value="ECO:0007669"/>
    <property type="project" value="InterPro"/>
</dbReference>
<feature type="transmembrane region" description="Helical" evidence="1">
    <location>
        <begin position="68"/>
        <end position="89"/>
    </location>
</feature>
<accession>A0A4R5W1U2</accession>
<keyword evidence="3" id="KW-1185">Reference proteome</keyword>
<evidence type="ECO:0000313" key="3">
    <source>
        <dbReference type="Proteomes" id="UP000294829"/>
    </source>
</evidence>
<dbReference type="InterPro" id="IPR023829">
    <property type="entry name" value="PGA_PgaD"/>
</dbReference>
<organism evidence="2 3">
    <name type="scientific">Sapientia aquatica</name>
    <dbReference type="NCBI Taxonomy" id="1549640"/>
    <lineage>
        <taxon>Bacteria</taxon>
        <taxon>Pseudomonadati</taxon>
        <taxon>Pseudomonadota</taxon>
        <taxon>Betaproteobacteria</taxon>
        <taxon>Burkholderiales</taxon>
        <taxon>Oxalobacteraceae</taxon>
        <taxon>Sapientia</taxon>
    </lineage>
</organism>
<gene>
    <name evidence="2" type="primary">pgaD</name>
    <name evidence="2" type="ORF">E2I14_10810</name>
</gene>
<evidence type="ECO:0000313" key="2">
    <source>
        <dbReference type="EMBL" id="TDK66073.1"/>
    </source>
</evidence>
<keyword evidence="1" id="KW-1133">Transmembrane helix</keyword>
<dbReference type="NCBIfam" id="TIGR03940">
    <property type="entry name" value="PGA_PgaD"/>
    <property type="match status" value="1"/>
</dbReference>
<dbReference type="Proteomes" id="UP000294829">
    <property type="component" value="Unassembled WGS sequence"/>
</dbReference>
<feature type="transmembrane region" description="Helical" evidence="1">
    <location>
        <begin position="21"/>
        <end position="48"/>
    </location>
</feature>
<proteinExistence type="predicted"/>
<sequence>MQMKQLIFEKPHLAPLPSRIGWAFFTAAFWIIWVYLWMPLITLLMWALGFRYYDTHFLHNSPTELMDLRNIFVLYLSIIVTLGASLLAWARTEYLRFRNVNRRTRPTAVTTDELAEFAKIKPDTMATLSRVRHMTAHHDEHGKFLYATFDKAEHLLPELPKDK</sequence>
<keyword evidence="1" id="KW-0812">Transmembrane</keyword>
<dbReference type="OrthoDB" id="5782986at2"/>
<name>A0A4R5W1U2_9BURK</name>